<dbReference type="InterPro" id="IPR044527">
    <property type="entry name" value="NrtA/CpmA_ABC-bd_dom"/>
</dbReference>
<dbReference type="PANTHER" id="PTHR30024:SF43">
    <property type="entry name" value="BLL4572 PROTEIN"/>
    <property type="match status" value="1"/>
</dbReference>
<reference evidence="6" key="1">
    <citation type="submission" date="2020-07" db="EMBL/GenBank/DDBJ databases">
        <authorList>
            <person name="Camacho E."/>
        </authorList>
    </citation>
    <scope>NUCLEOTIDE SEQUENCE</scope>
    <source>
        <strain evidence="6">MPO218</strain>
    </source>
</reference>
<keyword evidence="4" id="KW-0997">Cell inner membrane</keyword>
<dbReference type="Proteomes" id="UP000664914">
    <property type="component" value="Chromosome"/>
</dbReference>
<proteinExistence type="predicted"/>
<dbReference type="Gene3D" id="3.40.190.10">
    <property type="entry name" value="Periplasmic binding protein-like II"/>
    <property type="match status" value="2"/>
</dbReference>
<dbReference type="RefSeq" id="WP_208632743.1">
    <property type="nucleotide sequence ID" value="NZ_CP059319.1"/>
</dbReference>
<name>A0A975D2A2_9SPHN</name>
<protein>
    <submittedName>
        <fullName evidence="6">ABC transporter substrate-binding protein</fullName>
    </submittedName>
</protein>
<dbReference type="AlphaFoldDB" id="A0A975D2A2"/>
<reference evidence="6" key="2">
    <citation type="submission" date="2021-04" db="EMBL/GenBank/DDBJ databases">
        <title>Isolation and genomic analysis of the ibuprofen-degrading bacterium Sphingomonas strain MPO218.</title>
        <authorList>
            <person name="Aulestia M."/>
            <person name="Flores A."/>
            <person name="Mangas E.L."/>
            <person name="Perez-Pulido A.J."/>
            <person name="Santero E."/>
            <person name="Camacho E.M."/>
        </authorList>
    </citation>
    <scope>NUCLEOTIDE SEQUENCE</scope>
    <source>
        <strain evidence="6">MPO218</strain>
    </source>
</reference>
<dbReference type="PANTHER" id="PTHR30024">
    <property type="entry name" value="ALIPHATIC SULFONATES-BINDING PROTEIN-RELATED"/>
    <property type="match status" value="1"/>
</dbReference>
<dbReference type="EMBL" id="CP059319">
    <property type="protein sequence ID" value="QTH21501.1"/>
    <property type="molecule type" value="Genomic_DNA"/>
</dbReference>
<evidence type="ECO:0000256" key="2">
    <source>
        <dbReference type="ARBA" id="ARBA00022448"/>
    </source>
</evidence>
<dbReference type="CDD" id="cd13553">
    <property type="entry name" value="PBP2_NrtA_CpmA_like"/>
    <property type="match status" value="1"/>
</dbReference>
<organism evidence="6 7">
    <name type="scientific">Rhizorhabdus wittichii</name>
    <dbReference type="NCBI Taxonomy" id="160791"/>
    <lineage>
        <taxon>Bacteria</taxon>
        <taxon>Pseudomonadati</taxon>
        <taxon>Pseudomonadota</taxon>
        <taxon>Alphaproteobacteria</taxon>
        <taxon>Sphingomonadales</taxon>
        <taxon>Sphingomonadaceae</taxon>
        <taxon>Rhizorhabdus</taxon>
    </lineage>
</organism>
<keyword evidence="5" id="KW-0472">Membrane</keyword>
<evidence type="ECO:0000256" key="5">
    <source>
        <dbReference type="ARBA" id="ARBA00023136"/>
    </source>
</evidence>
<evidence type="ECO:0000256" key="1">
    <source>
        <dbReference type="ARBA" id="ARBA00004308"/>
    </source>
</evidence>
<accession>A0A975D2A2</accession>
<dbReference type="GO" id="GO:0012505">
    <property type="term" value="C:endomembrane system"/>
    <property type="evidence" value="ECO:0007669"/>
    <property type="project" value="UniProtKB-SubCell"/>
</dbReference>
<evidence type="ECO:0000313" key="6">
    <source>
        <dbReference type="EMBL" id="QTH21501.1"/>
    </source>
</evidence>
<comment type="subcellular location">
    <subcellularLocation>
        <location evidence="1">Endomembrane system</location>
    </subcellularLocation>
</comment>
<dbReference type="SUPFAM" id="SSF53850">
    <property type="entry name" value="Periplasmic binding protein-like II"/>
    <property type="match status" value="1"/>
</dbReference>
<evidence type="ECO:0000256" key="4">
    <source>
        <dbReference type="ARBA" id="ARBA00022519"/>
    </source>
</evidence>
<sequence length="410" mass="44200">MSAPPMSAPTPISIAFLPLTDSAPLVAAREKGFAAEAGFDLSLHRATSWATVRDMLVYGQVQGAHMLAPLAIAVTLGLSQHPAALSAPFKLNLNGNALAMSTEFVAALDPDPVKRIADPEGAAHDFAAAIGLHRRKPVVGIVHRYSSHALMLRYWLGYAGIDPDRDLALRVLPPSLMVEALRSGEIDGFIAGEPWSSVAVTAGLAEIVAVGSRIWRRGVEKVLAFRTDWMDDHADMVDRFLGAMARAAAWCDDPAHHGELAAMLERAGYVGQPAATILPALEGRILLRPGTAPVAIDDFMIFDREAANFPWRSQALWIYSQLVRWRMVEKDEATERRAADVFRSDVYRRALAGSDVPMPGASMKVEGAIATPTGVGSHSGALTLGPDRFFDGRVFDPHNIEAYLAGLSPR</sequence>
<evidence type="ECO:0000256" key="3">
    <source>
        <dbReference type="ARBA" id="ARBA00022475"/>
    </source>
</evidence>
<dbReference type="Pfam" id="PF13379">
    <property type="entry name" value="NMT1_2"/>
    <property type="match status" value="1"/>
</dbReference>
<keyword evidence="3" id="KW-1003">Cell membrane</keyword>
<gene>
    <name evidence="6" type="ORF">HRJ34_24810</name>
</gene>
<evidence type="ECO:0000313" key="7">
    <source>
        <dbReference type="Proteomes" id="UP000664914"/>
    </source>
</evidence>
<keyword evidence="2" id="KW-0813">Transport</keyword>